<dbReference type="InterPro" id="IPR011059">
    <property type="entry name" value="Metal-dep_hydrolase_composite"/>
</dbReference>
<dbReference type="InterPro" id="IPR006680">
    <property type="entry name" value="Amidohydro-rel"/>
</dbReference>
<sequence length="343" mass="36419">MLLEGTILAGRLFDPVQGRVVVEDGHIQDIEEGEARSSNIILPAFVNAHTHLGDSIAKGAGEGLSLEELVAPPNGLKHQLLSQATNERKRTAMSNSLALMERTGTAAFIEFREGGVPGVELINDVLDRVPLKGRILGRGTVEAIEASDGFGASAASDGEFTSERTATGDADKLFGIHAGEVDSSDINPALDLEPNFLVHMVHPDPLHLERIEDSETPVVVCPRSNASTGVGLPPVSSLLDRTTVALGTDNVMLNSPSMFREMAFTERVTDVSSREVLSMATHYGADIAGFNCGCIEEGRDAALLILDGESPNLAGVTDPVRAVVRRASVDDVSEVIYPWNSSS</sequence>
<dbReference type="Gene3D" id="3.20.20.140">
    <property type="entry name" value="Metal-dependent hydrolases"/>
    <property type="match status" value="2"/>
</dbReference>
<dbReference type="RefSeq" id="WP_267638629.1">
    <property type="nucleotide sequence ID" value="NZ_JAODIY010000018.1"/>
</dbReference>
<dbReference type="InterPro" id="IPR032466">
    <property type="entry name" value="Metal_Hydrolase"/>
</dbReference>
<dbReference type="PANTHER" id="PTHR43794:SF5">
    <property type="entry name" value="CHLOROHYDROLASE FAMILY PROTEIN"/>
    <property type="match status" value="1"/>
</dbReference>
<dbReference type="Gene3D" id="2.30.40.10">
    <property type="entry name" value="Urease, subunit C, domain 1"/>
    <property type="match status" value="2"/>
</dbReference>
<dbReference type="EMBL" id="JBHSZQ010000009">
    <property type="protein sequence ID" value="MFC7125873.1"/>
    <property type="molecule type" value="Genomic_DNA"/>
</dbReference>
<accession>A0ABD5X3U8</accession>
<evidence type="ECO:0000313" key="2">
    <source>
        <dbReference type="EMBL" id="MFC7125873.1"/>
    </source>
</evidence>
<gene>
    <name evidence="2" type="ORF">ACFQJ7_07440</name>
</gene>
<organism evidence="2 3">
    <name type="scientific">Halovenus rubra</name>
    <dbReference type="NCBI Taxonomy" id="869890"/>
    <lineage>
        <taxon>Archaea</taxon>
        <taxon>Methanobacteriati</taxon>
        <taxon>Methanobacteriota</taxon>
        <taxon>Stenosarchaea group</taxon>
        <taxon>Halobacteria</taxon>
        <taxon>Halobacteriales</taxon>
        <taxon>Haloarculaceae</taxon>
        <taxon>Halovenus</taxon>
    </lineage>
</organism>
<dbReference type="Pfam" id="PF01979">
    <property type="entry name" value="Amidohydro_1"/>
    <property type="match status" value="2"/>
</dbReference>
<evidence type="ECO:0000259" key="1">
    <source>
        <dbReference type="Pfam" id="PF01979"/>
    </source>
</evidence>
<comment type="caution">
    <text evidence="2">The sequence shown here is derived from an EMBL/GenBank/DDBJ whole genome shotgun (WGS) entry which is preliminary data.</text>
</comment>
<dbReference type="Proteomes" id="UP001596414">
    <property type="component" value="Unassembled WGS sequence"/>
</dbReference>
<evidence type="ECO:0000313" key="3">
    <source>
        <dbReference type="Proteomes" id="UP001596414"/>
    </source>
</evidence>
<proteinExistence type="predicted"/>
<reference evidence="2 3" key="1">
    <citation type="journal article" date="2014" name="Int. J. Syst. Evol. Microbiol.">
        <title>Complete genome sequence of Corynebacterium casei LMG S-19264T (=DSM 44701T), isolated from a smear-ripened cheese.</title>
        <authorList>
            <consortium name="US DOE Joint Genome Institute (JGI-PGF)"/>
            <person name="Walter F."/>
            <person name="Albersmeier A."/>
            <person name="Kalinowski J."/>
            <person name="Ruckert C."/>
        </authorList>
    </citation>
    <scope>NUCLEOTIDE SEQUENCE [LARGE SCALE GENOMIC DNA]</scope>
    <source>
        <strain evidence="2 3">CGMCC 4.7215</strain>
    </source>
</reference>
<dbReference type="PANTHER" id="PTHR43794">
    <property type="entry name" value="AMINOHYDROLASE SSNA-RELATED"/>
    <property type="match status" value="1"/>
</dbReference>
<dbReference type="SUPFAM" id="SSF51338">
    <property type="entry name" value="Composite domain of metallo-dependent hydrolases"/>
    <property type="match status" value="1"/>
</dbReference>
<dbReference type="SUPFAM" id="SSF51556">
    <property type="entry name" value="Metallo-dependent hydrolases"/>
    <property type="match status" value="1"/>
</dbReference>
<dbReference type="AlphaFoldDB" id="A0ABD5X3U8"/>
<name>A0ABD5X3U8_9EURY</name>
<protein>
    <submittedName>
        <fullName evidence="2">Amidohydrolase family protein</fullName>
    </submittedName>
</protein>
<feature type="domain" description="Amidohydrolase-related" evidence="1">
    <location>
        <begin position="40"/>
        <end position="188"/>
    </location>
</feature>
<dbReference type="InterPro" id="IPR050287">
    <property type="entry name" value="MTA/SAH_deaminase"/>
</dbReference>
<feature type="domain" description="Amidohydrolase-related" evidence="1">
    <location>
        <begin position="197"/>
        <end position="317"/>
    </location>
</feature>